<name>A0ACB0YE65_MELEN</name>
<sequence length="97" mass="10489">MHHLYNLQTYLELNSVEYSCFGMAVLDTNARLHDVTNAGGPYANQVACDFRGGGGMDGPGEFVVRRRSATSAATVSYTGKAAQQGQMRYQGPPKTVQ</sequence>
<proteinExistence type="predicted"/>
<dbReference type="Proteomes" id="UP001497535">
    <property type="component" value="Unassembled WGS sequence"/>
</dbReference>
<keyword evidence="2" id="KW-1185">Reference proteome</keyword>
<evidence type="ECO:0000313" key="2">
    <source>
        <dbReference type="Proteomes" id="UP001497535"/>
    </source>
</evidence>
<reference evidence="1" key="1">
    <citation type="submission" date="2023-11" db="EMBL/GenBank/DDBJ databases">
        <authorList>
            <person name="Poullet M."/>
        </authorList>
    </citation>
    <scope>NUCLEOTIDE SEQUENCE</scope>
    <source>
        <strain evidence="1">E1834</strain>
    </source>
</reference>
<accession>A0ACB0YE65</accession>
<comment type="caution">
    <text evidence="1">The sequence shown here is derived from an EMBL/GenBank/DDBJ whole genome shotgun (WGS) entry which is preliminary data.</text>
</comment>
<evidence type="ECO:0000313" key="1">
    <source>
        <dbReference type="EMBL" id="CAK5042879.1"/>
    </source>
</evidence>
<gene>
    <name evidence="1" type="ORF">MENTE1834_LOCUS10979</name>
</gene>
<protein>
    <submittedName>
        <fullName evidence="1">Uncharacterized protein</fullName>
    </submittedName>
</protein>
<dbReference type="EMBL" id="CAVMJV010000010">
    <property type="protein sequence ID" value="CAK5042879.1"/>
    <property type="molecule type" value="Genomic_DNA"/>
</dbReference>
<organism evidence="1 2">
    <name type="scientific">Meloidogyne enterolobii</name>
    <name type="common">Root-knot nematode worm</name>
    <name type="synonym">Meloidogyne mayaguensis</name>
    <dbReference type="NCBI Taxonomy" id="390850"/>
    <lineage>
        <taxon>Eukaryota</taxon>
        <taxon>Metazoa</taxon>
        <taxon>Ecdysozoa</taxon>
        <taxon>Nematoda</taxon>
        <taxon>Chromadorea</taxon>
        <taxon>Rhabditida</taxon>
        <taxon>Tylenchina</taxon>
        <taxon>Tylenchomorpha</taxon>
        <taxon>Tylenchoidea</taxon>
        <taxon>Meloidogynidae</taxon>
        <taxon>Meloidogyninae</taxon>
        <taxon>Meloidogyne</taxon>
    </lineage>
</organism>